<comment type="caution">
    <text evidence="1">The sequence shown here is derived from an EMBL/GenBank/DDBJ whole genome shotgun (WGS) entry which is preliminary data.</text>
</comment>
<accession>A0A644T9N8</accession>
<gene>
    <name evidence="1" type="ORF">SDC9_08482</name>
</gene>
<dbReference type="InterPro" id="IPR038483">
    <property type="entry name" value="YcfL-like_sf"/>
</dbReference>
<organism evidence="1">
    <name type="scientific">bioreactor metagenome</name>
    <dbReference type="NCBI Taxonomy" id="1076179"/>
    <lineage>
        <taxon>unclassified sequences</taxon>
        <taxon>metagenomes</taxon>
        <taxon>ecological metagenomes</taxon>
    </lineage>
</organism>
<dbReference type="AlphaFoldDB" id="A0A644T9N8"/>
<dbReference type="EMBL" id="VSSQ01000019">
    <property type="protein sequence ID" value="MPL62862.1"/>
    <property type="molecule type" value="Genomic_DNA"/>
</dbReference>
<name>A0A644T9N8_9ZZZZ</name>
<evidence type="ECO:0008006" key="2">
    <source>
        <dbReference type="Google" id="ProtNLM"/>
    </source>
</evidence>
<evidence type="ECO:0000313" key="1">
    <source>
        <dbReference type="EMBL" id="MPL62862.1"/>
    </source>
</evidence>
<reference evidence="1" key="1">
    <citation type="submission" date="2019-08" db="EMBL/GenBank/DDBJ databases">
        <authorList>
            <person name="Kucharzyk K."/>
            <person name="Murdoch R.W."/>
            <person name="Higgins S."/>
            <person name="Loffler F."/>
        </authorList>
    </citation>
    <scope>NUCLEOTIDE SEQUENCE</scope>
</reference>
<protein>
    <recommendedName>
        <fullName evidence="2">CBM-cenC domain-containing protein</fullName>
    </recommendedName>
</protein>
<dbReference type="Gene3D" id="2.60.40.3230">
    <property type="match status" value="1"/>
</dbReference>
<sequence>MNKLWLVPIISLILIICIGVAVQSSVDSNAEEASKAITIDNITNSIVLDYGYYTGELNAKFVSTKSMSANVVVEFYDESGSKISDADSYALTEANVEPNQKYTIKATYFNSQKPSKAIIKVYDDLGTSNLIYSKEVNFS</sequence>
<proteinExistence type="predicted"/>